<protein>
    <submittedName>
        <fullName evidence="1">Uncharacterized protein</fullName>
    </submittedName>
</protein>
<keyword evidence="2" id="KW-1185">Reference proteome</keyword>
<dbReference type="OrthoDB" id="1707909at2"/>
<gene>
    <name evidence="1" type="ORF">SAMN02745176_01772</name>
</gene>
<dbReference type="AlphaFoldDB" id="A0A1M6F1S1"/>
<name>A0A1M6F1S1_9FIRM</name>
<proteinExistence type="predicted"/>
<organism evidence="1 2">
    <name type="scientific">Lutispora thermophila DSM 19022</name>
    <dbReference type="NCBI Taxonomy" id="1122184"/>
    <lineage>
        <taxon>Bacteria</taxon>
        <taxon>Bacillati</taxon>
        <taxon>Bacillota</taxon>
        <taxon>Clostridia</taxon>
        <taxon>Lutisporales</taxon>
        <taxon>Lutisporaceae</taxon>
        <taxon>Lutispora</taxon>
    </lineage>
</organism>
<evidence type="ECO:0000313" key="2">
    <source>
        <dbReference type="Proteomes" id="UP000184442"/>
    </source>
</evidence>
<dbReference type="RefSeq" id="WP_073025854.1">
    <property type="nucleotide sequence ID" value="NZ_FQZS01000011.1"/>
</dbReference>
<dbReference type="STRING" id="1122184.SAMN02745176_01772"/>
<accession>A0A1M6F1S1</accession>
<dbReference type="EMBL" id="FQZS01000011">
    <property type="protein sequence ID" value="SHI91611.1"/>
    <property type="molecule type" value="Genomic_DNA"/>
</dbReference>
<sequence length="67" mass="8143">MADDKMNTRDCLQRAWMNTMELVRDFEMYSKRIEDEEVSEVFKKLAEQQGMQASNLRELYQKYDKNL</sequence>
<reference evidence="1 2" key="1">
    <citation type="submission" date="2016-11" db="EMBL/GenBank/DDBJ databases">
        <authorList>
            <person name="Jaros S."/>
            <person name="Januszkiewicz K."/>
            <person name="Wedrychowicz H."/>
        </authorList>
    </citation>
    <scope>NUCLEOTIDE SEQUENCE [LARGE SCALE GENOMIC DNA]</scope>
    <source>
        <strain evidence="1 2">DSM 19022</strain>
    </source>
</reference>
<evidence type="ECO:0000313" key="1">
    <source>
        <dbReference type="EMBL" id="SHI91611.1"/>
    </source>
</evidence>
<dbReference type="Proteomes" id="UP000184442">
    <property type="component" value="Unassembled WGS sequence"/>
</dbReference>